<accession>A0A7T5ENN9</accession>
<evidence type="ECO:0000259" key="5">
    <source>
        <dbReference type="Pfam" id="PF07687"/>
    </source>
</evidence>
<sequence>MNQKRLEQTIRTFNQFGYSDNAVNRLAYTAAERQAVRGLAEMCLQAGMTVRMDAAGNLIARRPGSDPSLPAVACGSHLDSVIDAGQYDGVIGVAAGLEAVRSLNEQGIVTRHPIELICFTCEESSRFGVATIGSKAMAGILDQQAVGALRDRMGISFREALAECFLNFDKIGEAARKPGELKMFVELHIEQGPVLEQEEKPVGIVTGIAGPTRLQVRVQGKASHTGTTPMDRRHDAFLGAAEIGLALEQAAREEAAYGTVGTVGVCQITPGAMNVVPDAAELKIDIRGIHTASKQRVLEKLLLAFRQAEQKRGLRVAWSLLSDEEPVLLDEGVIGSLEESCRVLNIPYHKMPSGAGHDAMNMARLCPAGMIFVPSRDGLSHHRDEYTPPEQIGIGARLLEAMLKKWAVAEESHAGENTERVGESR</sequence>
<evidence type="ECO:0000313" key="8">
    <source>
        <dbReference type="Proteomes" id="UP000595847"/>
    </source>
</evidence>
<dbReference type="Pfam" id="PF01546">
    <property type="entry name" value="Peptidase_M20"/>
    <property type="match status" value="1"/>
</dbReference>
<name>A0A7T5ENN9_9BACL</name>
<dbReference type="Proteomes" id="UP000677234">
    <property type="component" value="Chromosome"/>
</dbReference>
<reference evidence="7" key="2">
    <citation type="submission" date="2021-04" db="EMBL/GenBank/DDBJ databases">
        <title>Brevibacillus composti FJAT-54423, complete genome.</title>
        <authorList>
            <person name="Tang R."/>
        </authorList>
    </citation>
    <scope>NUCLEOTIDE SEQUENCE</scope>
    <source>
        <strain evidence="7">FJAT-54424</strain>
    </source>
</reference>
<keyword evidence="3" id="KW-0479">Metal-binding</keyword>
<evidence type="ECO:0000313" key="7">
    <source>
        <dbReference type="EMBL" id="QUO42989.1"/>
    </source>
</evidence>
<evidence type="ECO:0000256" key="3">
    <source>
        <dbReference type="PIRSR" id="PIRSR001235-1"/>
    </source>
</evidence>
<keyword evidence="3" id="KW-0862">Zinc</keyword>
<evidence type="ECO:0000256" key="2">
    <source>
        <dbReference type="ARBA" id="ARBA00022801"/>
    </source>
</evidence>
<feature type="binding site" evidence="4">
    <location>
        <position position="274"/>
    </location>
    <ligand>
        <name>allantoate</name>
        <dbReference type="ChEBI" id="CHEBI:17536"/>
    </ligand>
</feature>
<dbReference type="PIRSF" id="PIRSF001235">
    <property type="entry name" value="Amidase_carbamoylase"/>
    <property type="match status" value="1"/>
</dbReference>
<gene>
    <name evidence="6" type="ORF">JD108_08890</name>
    <name evidence="7" type="ORF">KDJ56_08570</name>
</gene>
<dbReference type="InterPro" id="IPR002933">
    <property type="entry name" value="Peptidase_M20"/>
</dbReference>
<feature type="binding site" evidence="3">
    <location>
        <position position="88"/>
    </location>
    <ligand>
        <name>Zn(2+)</name>
        <dbReference type="ChEBI" id="CHEBI:29105"/>
        <label>1</label>
    </ligand>
</feature>
<dbReference type="GO" id="GO:0046872">
    <property type="term" value="F:metal ion binding"/>
    <property type="evidence" value="ECO:0007669"/>
    <property type="project" value="UniProtKB-KW"/>
</dbReference>
<dbReference type="InterPro" id="IPR010158">
    <property type="entry name" value="Amidase_Cbmase"/>
</dbReference>
<dbReference type="Proteomes" id="UP000595847">
    <property type="component" value="Chromosome"/>
</dbReference>
<feature type="domain" description="Peptidase M20 dimerisation" evidence="5">
    <location>
        <begin position="210"/>
        <end position="305"/>
    </location>
</feature>
<protein>
    <submittedName>
        <fullName evidence="6">Zn-dependent hydrolase</fullName>
    </submittedName>
</protein>
<evidence type="ECO:0000256" key="4">
    <source>
        <dbReference type="PIRSR" id="PIRSR001235-2"/>
    </source>
</evidence>
<evidence type="ECO:0000313" key="6">
    <source>
        <dbReference type="EMBL" id="QQE75963.1"/>
    </source>
</evidence>
<proteinExistence type="inferred from homology"/>
<dbReference type="NCBIfam" id="TIGR01879">
    <property type="entry name" value="hydantase"/>
    <property type="match status" value="1"/>
</dbReference>
<comment type="similarity">
    <text evidence="1">Belongs to the peptidase M20 family.</text>
</comment>
<dbReference type="KEGG" id="bcop:JD108_08890"/>
<dbReference type="EMBL" id="CP066308">
    <property type="protein sequence ID" value="QQE75963.1"/>
    <property type="molecule type" value="Genomic_DNA"/>
</dbReference>
<feature type="binding site" evidence="4">
    <location>
        <position position="213"/>
    </location>
    <ligand>
        <name>allantoate</name>
        <dbReference type="ChEBI" id="CHEBI:17536"/>
    </ligand>
</feature>
<feature type="binding site" evidence="3">
    <location>
        <position position="188"/>
    </location>
    <ligand>
        <name>Zn(2+)</name>
        <dbReference type="ChEBI" id="CHEBI:29105"/>
        <label>1</label>
    </ligand>
</feature>
<keyword evidence="2 6" id="KW-0378">Hydrolase</keyword>
<feature type="binding site" evidence="3">
    <location>
        <position position="123"/>
    </location>
    <ligand>
        <name>Zn(2+)</name>
        <dbReference type="ChEBI" id="CHEBI:29105"/>
        <label>2</label>
    </ligand>
</feature>
<dbReference type="Gene3D" id="3.30.70.360">
    <property type="match status" value="1"/>
</dbReference>
<comment type="cofactor">
    <cofactor evidence="3">
        <name>Zn(2+)</name>
        <dbReference type="ChEBI" id="CHEBI:29105"/>
    </cofactor>
    <text evidence="3">Binds 2 Zn(2+) ions per subunit.</text>
</comment>
<feature type="binding site" evidence="4">
    <location>
        <position position="287"/>
    </location>
    <ligand>
        <name>allantoate</name>
        <dbReference type="ChEBI" id="CHEBI:17536"/>
    </ligand>
</feature>
<dbReference type="PANTHER" id="PTHR32494">
    <property type="entry name" value="ALLANTOATE DEIMINASE-RELATED"/>
    <property type="match status" value="1"/>
</dbReference>
<dbReference type="SUPFAM" id="SSF55031">
    <property type="entry name" value="Bacterial exopeptidase dimerisation domain"/>
    <property type="match status" value="1"/>
</dbReference>
<evidence type="ECO:0000256" key="1">
    <source>
        <dbReference type="ARBA" id="ARBA00006153"/>
    </source>
</evidence>
<dbReference type="RefSeq" id="WP_198829473.1">
    <property type="nucleotide sequence ID" value="NZ_CP066308.1"/>
</dbReference>
<dbReference type="EMBL" id="CP073708">
    <property type="protein sequence ID" value="QUO42989.1"/>
    <property type="molecule type" value="Genomic_DNA"/>
</dbReference>
<dbReference type="InterPro" id="IPR036264">
    <property type="entry name" value="Bact_exopeptidase_dim_dom"/>
</dbReference>
<organism evidence="6 8">
    <name type="scientific">Brevibacillus composti</name>
    <dbReference type="NCBI Taxonomy" id="2796470"/>
    <lineage>
        <taxon>Bacteria</taxon>
        <taxon>Bacillati</taxon>
        <taxon>Bacillota</taxon>
        <taxon>Bacilli</taxon>
        <taxon>Bacillales</taxon>
        <taxon>Paenibacillaceae</taxon>
        <taxon>Brevibacillus</taxon>
    </lineage>
</organism>
<feature type="binding site" evidence="3">
    <location>
        <position position="381"/>
    </location>
    <ligand>
        <name>Zn(2+)</name>
        <dbReference type="ChEBI" id="CHEBI:29105"/>
        <label>2</label>
    </ligand>
</feature>
<dbReference type="PANTHER" id="PTHR32494:SF5">
    <property type="entry name" value="ALLANTOATE AMIDOHYDROLASE"/>
    <property type="match status" value="1"/>
</dbReference>
<dbReference type="GO" id="GO:0016813">
    <property type="term" value="F:hydrolase activity, acting on carbon-nitrogen (but not peptide) bonds, in linear amidines"/>
    <property type="evidence" value="ECO:0007669"/>
    <property type="project" value="InterPro"/>
</dbReference>
<dbReference type="SUPFAM" id="SSF53187">
    <property type="entry name" value="Zn-dependent exopeptidases"/>
    <property type="match status" value="1"/>
</dbReference>
<feature type="binding site" evidence="3">
    <location>
        <position position="77"/>
    </location>
    <ligand>
        <name>Zn(2+)</name>
        <dbReference type="ChEBI" id="CHEBI:29105"/>
        <label>1</label>
    </ligand>
</feature>
<dbReference type="AlphaFoldDB" id="A0A7T5ENN9"/>
<dbReference type="Pfam" id="PF07687">
    <property type="entry name" value="M20_dimer"/>
    <property type="match status" value="1"/>
</dbReference>
<dbReference type="CDD" id="cd03884">
    <property type="entry name" value="M20_bAS"/>
    <property type="match status" value="1"/>
</dbReference>
<keyword evidence="9" id="KW-1185">Reference proteome</keyword>
<evidence type="ECO:0000313" key="9">
    <source>
        <dbReference type="Proteomes" id="UP000677234"/>
    </source>
</evidence>
<reference evidence="6 8" key="1">
    <citation type="submission" date="2020-12" db="EMBL/GenBank/DDBJ databases">
        <title>strain FJAT-54423T represents a novel species of the genus Brevibacillus.</title>
        <authorList>
            <person name="Tang R."/>
        </authorList>
    </citation>
    <scope>NUCLEOTIDE SEQUENCE [LARGE SCALE GENOMIC DNA]</scope>
    <source>
        <strain evidence="6 8">FJAT-54423</strain>
    </source>
</reference>
<dbReference type="InterPro" id="IPR011650">
    <property type="entry name" value="Peptidase_M20_dimer"/>
</dbReference>
<dbReference type="NCBIfam" id="NF006771">
    <property type="entry name" value="PRK09290.1-5"/>
    <property type="match status" value="1"/>
</dbReference>
<feature type="binding site" evidence="3">
    <location>
        <position position="88"/>
    </location>
    <ligand>
        <name>Zn(2+)</name>
        <dbReference type="ChEBI" id="CHEBI:29105"/>
        <label>2</label>
    </ligand>
</feature>
<dbReference type="Gene3D" id="3.40.630.10">
    <property type="entry name" value="Zn peptidases"/>
    <property type="match status" value="1"/>
</dbReference>